<evidence type="ECO:0000313" key="10">
    <source>
        <dbReference type="Proteomes" id="UP000179807"/>
    </source>
</evidence>
<evidence type="ECO:0000256" key="1">
    <source>
        <dbReference type="ARBA" id="ARBA00004479"/>
    </source>
</evidence>
<dbReference type="SUPFAM" id="SSF69318">
    <property type="entry name" value="Integrin alpha N-terminal domain"/>
    <property type="match status" value="1"/>
</dbReference>
<comment type="caution">
    <text evidence="9">The sequence shown here is derived from an EMBL/GenBank/DDBJ whole genome shotgun (WGS) entry which is preliminary data.</text>
</comment>
<dbReference type="GO" id="GO:0005886">
    <property type="term" value="C:plasma membrane"/>
    <property type="evidence" value="ECO:0007669"/>
    <property type="project" value="TreeGrafter"/>
</dbReference>
<evidence type="ECO:0000256" key="4">
    <source>
        <dbReference type="ARBA" id="ARBA00022989"/>
    </source>
</evidence>
<dbReference type="Proteomes" id="UP000179807">
    <property type="component" value="Unassembled WGS sequence"/>
</dbReference>
<reference evidence="9" key="1">
    <citation type="submission" date="2016-10" db="EMBL/GenBank/DDBJ databases">
        <authorList>
            <person name="Benchimol M."/>
            <person name="Almeida L.G."/>
            <person name="Vasconcelos A.T."/>
            <person name="Perreira-Neves A."/>
            <person name="Rosa I.A."/>
            <person name="Tasca T."/>
            <person name="Bogo M.R."/>
            <person name="de Souza W."/>
        </authorList>
    </citation>
    <scope>NUCLEOTIDE SEQUENCE [LARGE SCALE GENOMIC DNA]</scope>
    <source>
        <strain evidence="9">K</strain>
    </source>
</reference>
<sequence>MPNLYLKIIHPPVWLYVCFSIVIMSTMWGANYFYELRFKQQDETQKASISSIDVGLPKEGWEPIAFADLTRERTLDIIYKQINSSHFSLYRYSKERKLYHKAQSFLIPSINIKSVVPVDFDKRGYNDLLITHSENLSPPYQLSLLRNEAGFFNAKIHHLNVTSNDIPYVFDFDQNGNFDILYTDYQTKQPRLYFNSNFQFPKYYSIAAAQFVSEKSIDLMAVTEKNHFRSIITIFSYNKETKWEKNTQFFAPPNIGDIAIGDFDGDGFLDVVFSVFPEKKPSYLCFMFNSAKGFTSDTKCSNKTTSIHFEVPNILPDRKIQVADLTLTGNADIAVAVNDNGKNSMQLVLNQPCKTCQTREIMLVDHSIIPGIGGFFDIFDDGTLDLVTEDGGFISTLAEDSFFLKVSALNGLCLDSCSKKPRYPNPPPVSTIYNGATIKIEFTDKNGIKRKAIGTQRSTNGLTLPYYVFGLGENVHYVQELSVLTTKSDTWTWILPSSNVFTSSNHQIRVFLMYKIHGFYVLFGMTALLLILGTVVLVYARREDEEDKIEAEQMLPLF</sequence>
<evidence type="ECO:0000256" key="6">
    <source>
        <dbReference type="ARBA" id="ARBA00023180"/>
    </source>
</evidence>
<dbReference type="GeneID" id="94826863"/>
<dbReference type="InterPro" id="IPR028994">
    <property type="entry name" value="Integrin_alpha_N"/>
</dbReference>
<evidence type="ECO:0000256" key="3">
    <source>
        <dbReference type="ARBA" id="ARBA00022692"/>
    </source>
</evidence>
<evidence type="ECO:0000256" key="7">
    <source>
        <dbReference type="SAM" id="Phobius"/>
    </source>
</evidence>
<dbReference type="OrthoDB" id="10022113at2759"/>
<keyword evidence="6" id="KW-0325">Glycoprotein</keyword>
<dbReference type="EMBL" id="MLAK01000671">
    <property type="protein sequence ID" value="OHT08286.1"/>
    <property type="molecule type" value="Genomic_DNA"/>
</dbReference>
<organism evidence="9 10">
    <name type="scientific">Tritrichomonas foetus</name>
    <dbReference type="NCBI Taxonomy" id="1144522"/>
    <lineage>
        <taxon>Eukaryota</taxon>
        <taxon>Metamonada</taxon>
        <taxon>Parabasalia</taxon>
        <taxon>Tritrichomonadida</taxon>
        <taxon>Tritrichomonadidae</taxon>
        <taxon>Tritrichomonas</taxon>
    </lineage>
</organism>
<evidence type="ECO:0000313" key="9">
    <source>
        <dbReference type="EMBL" id="OHT08286.1"/>
    </source>
</evidence>
<gene>
    <name evidence="9" type="ORF">TRFO_04890</name>
</gene>
<feature type="transmembrane region" description="Helical" evidence="7">
    <location>
        <begin position="13"/>
        <end position="34"/>
    </location>
</feature>
<feature type="domain" description="T-cell immunomodulatory protein TIP C2" evidence="8">
    <location>
        <begin position="429"/>
        <end position="503"/>
    </location>
</feature>
<dbReference type="PANTHER" id="PTHR13412:SF0">
    <property type="entry name" value="T-CELL IMMUNOMODULATORY PROTEIN"/>
    <property type="match status" value="1"/>
</dbReference>
<accession>A0A1J4KFB0</accession>
<dbReference type="PANTHER" id="PTHR13412">
    <property type="entry name" value="T-CELL IMMUNOMODULATORY PROTEIN HOMOLOG"/>
    <property type="match status" value="1"/>
</dbReference>
<evidence type="ECO:0000259" key="8">
    <source>
        <dbReference type="Pfam" id="PF23122"/>
    </source>
</evidence>
<keyword evidence="4 7" id="KW-1133">Transmembrane helix</keyword>
<feature type="transmembrane region" description="Helical" evidence="7">
    <location>
        <begin position="519"/>
        <end position="540"/>
    </location>
</feature>
<keyword evidence="5 7" id="KW-0472">Membrane</keyword>
<proteinExistence type="inferred from homology"/>
<keyword evidence="3 7" id="KW-0812">Transmembrane</keyword>
<dbReference type="InterPro" id="IPR024881">
    <property type="entry name" value="Tip"/>
</dbReference>
<comment type="subcellular location">
    <subcellularLocation>
        <location evidence="1">Membrane</location>
        <topology evidence="1">Single-pass type I membrane protein</topology>
    </subcellularLocation>
</comment>
<dbReference type="AlphaFoldDB" id="A0A1J4KFB0"/>
<comment type="similarity">
    <text evidence="2">Belongs to the TIP family.</text>
</comment>
<dbReference type="Pfam" id="PF23122">
    <property type="entry name" value="C2_ITFG1"/>
    <property type="match status" value="1"/>
</dbReference>
<dbReference type="VEuPathDB" id="TrichDB:TRFO_04890"/>
<keyword evidence="10" id="KW-1185">Reference proteome</keyword>
<evidence type="ECO:0000256" key="2">
    <source>
        <dbReference type="ARBA" id="ARBA00006496"/>
    </source>
</evidence>
<evidence type="ECO:0000256" key="5">
    <source>
        <dbReference type="ARBA" id="ARBA00023136"/>
    </source>
</evidence>
<dbReference type="InterPro" id="IPR057089">
    <property type="entry name" value="C2_TIP"/>
</dbReference>
<name>A0A1J4KFB0_9EUKA</name>
<protein>
    <submittedName>
        <fullName evidence="9">FG-GAP repeat family protein</fullName>
    </submittedName>
</protein>
<dbReference type="RefSeq" id="XP_068361422.1">
    <property type="nucleotide sequence ID" value="XM_068492159.1"/>
</dbReference>